<name>A0A2H3DUL5_ARMGA</name>
<feature type="region of interest" description="Disordered" evidence="1">
    <location>
        <begin position="130"/>
        <end position="160"/>
    </location>
</feature>
<evidence type="ECO:0000256" key="2">
    <source>
        <dbReference type="SAM" id="SignalP"/>
    </source>
</evidence>
<keyword evidence="2" id="KW-0732">Signal</keyword>
<dbReference type="Proteomes" id="UP000217790">
    <property type="component" value="Unassembled WGS sequence"/>
</dbReference>
<protein>
    <submittedName>
        <fullName evidence="3">Uncharacterized protein</fullName>
    </submittedName>
</protein>
<accession>A0A2H3DUL5</accession>
<dbReference type="OrthoDB" id="2988687at2759"/>
<feature type="region of interest" description="Disordered" evidence="1">
    <location>
        <begin position="188"/>
        <end position="223"/>
    </location>
</feature>
<keyword evidence="4" id="KW-1185">Reference proteome</keyword>
<proteinExistence type="predicted"/>
<evidence type="ECO:0000313" key="4">
    <source>
        <dbReference type="Proteomes" id="UP000217790"/>
    </source>
</evidence>
<organism evidence="3 4">
    <name type="scientific">Armillaria gallica</name>
    <name type="common">Bulbous honey fungus</name>
    <name type="synonym">Armillaria bulbosa</name>
    <dbReference type="NCBI Taxonomy" id="47427"/>
    <lineage>
        <taxon>Eukaryota</taxon>
        <taxon>Fungi</taxon>
        <taxon>Dikarya</taxon>
        <taxon>Basidiomycota</taxon>
        <taxon>Agaricomycotina</taxon>
        <taxon>Agaricomycetes</taxon>
        <taxon>Agaricomycetidae</taxon>
        <taxon>Agaricales</taxon>
        <taxon>Marasmiineae</taxon>
        <taxon>Physalacriaceae</taxon>
        <taxon>Armillaria</taxon>
    </lineage>
</organism>
<dbReference type="AlphaFoldDB" id="A0A2H3DUL5"/>
<feature type="compositionally biased region" description="Basic and acidic residues" evidence="1">
    <location>
        <begin position="190"/>
        <end position="200"/>
    </location>
</feature>
<gene>
    <name evidence="3" type="ORF">ARMGADRAFT_1027056</name>
</gene>
<evidence type="ECO:0000313" key="3">
    <source>
        <dbReference type="EMBL" id="PBK97564.1"/>
    </source>
</evidence>
<sequence>MSRTNTWHILVLIALALAGVVATDDLNGGNWPIPPYWTTNPTNQQNVALLQNQTSSIPFGHGGHTQALGWPNTFGYNPFRQPNPFGFAMPPTPMLYGGTGGTNMMGAQHIVPVDTAPITGGVESMSLNPTANGLPPPVLEPGVLTPTQTKPGPSSCRDTTPWGFADVTHFPQYINDDHQSPHQQYNVSLEWDRDRSRNETTDDEDDELSRGDRKGKKRASARDMERMQALDDFRAECALIPQHVLDLQRLNALHDQMSLMVELQCRCSELEKMLSKRQLSPGEARGHSPKRFRDGRGYPDGTDCLRIEIMAEGASMPIADGTIEDGWYSFCQRRIAMTNGWIPTMTVLRSTTDTPDGGSSEDKDEEASIARTSVQQARLPRFVYNQHTNTMYMDREAVDAARAMSDGTDIPVPVDNKLQPNPQGFPMNIREVQDCIHVVLGRRHQWQPTLHLLCEFLRTGSLAGGAGVVVPTNGTLDDWCQYAAHHLRAGSLNPTSGLIMDTSNRVSFASIWGMVMLHFLHPANAKNYYVRYFTGIMFRPRYYVDFIQDWNRECTNELPISIAVGSPVLRRMIFNGAGENLSELDVIQHLASCMITQEMLDNTYSWALVWIDQHTNSHFHDHYN</sequence>
<reference evidence="4" key="1">
    <citation type="journal article" date="2017" name="Nat. Ecol. Evol.">
        <title>Genome expansion and lineage-specific genetic innovations in the forest pathogenic fungi Armillaria.</title>
        <authorList>
            <person name="Sipos G."/>
            <person name="Prasanna A.N."/>
            <person name="Walter M.C."/>
            <person name="O'Connor E."/>
            <person name="Balint B."/>
            <person name="Krizsan K."/>
            <person name="Kiss B."/>
            <person name="Hess J."/>
            <person name="Varga T."/>
            <person name="Slot J."/>
            <person name="Riley R."/>
            <person name="Boka B."/>
            <person name="Rigling D."/>
            <person name="Barry K."/>
            <person name="Lee J."/>
            <person name="Mihaltcheva S."/>
            <person name="LaButti K."/>
            <person name="Lipzen A."/>
            <person name="Waldron R."/>
            <person name="Moloney N.M."/>
            <person name="Sperisen C."/>
            <person name="Kredics L."/>
            <person name="Vagvoelgyi C."/>
            <person name="Patrignani A."/>
            <person name="Fitzpatrick D."/>
            <person name="Nagy I."/>
            <person name="Doyle S."/>
            <person name="Anderson J.B."/>
            <person name="Grigoriev I.V."/>
            <person name="Gueldener U."/>
            <person name="Muensterkoetter M."/>
            <person name="Nagy L.G."/>
        </authorList>
    </citation>
    <scope>NUCLEOTIDE SEQUENCE [LARGE SCALE GENOMIC DNA]</scope>
    <source>
        <strain evidence="4">Ar21-2</strain>
    </source>
</reference>
<dbReference type="InParanoid" id="A0A2H3DUL5"/>
<feature type="compositionally biased region" description="Polar residues" evidence="1">
    <location>
        <begin position="148"/>
        <end position="158"/>
    </location>
</feature>
<feature type="chain" id="PRO_5013628537" evidence="2">
    <location>
        <begin position="23"/>
        <end position="624"/>
    </location>
</feature>
<evidence type="ECO:0000256" key="1">
    <source>
        <dbReference type="SAM" id="MobiDB-lite"/>
    </source>
</evidence>
<feature type="region of interest" description="Disordered" evidence="1">
    <location>
        <begin position="350"/>
        <end position="370"/>
    </location>
</feature>
<dbReference type="EMBL" id="KZ293649">
    <property type="protein sequence ID" value="PBK97564.1"/>
    <property type="molecule type" value="Genomic_DNA"/>
</dbReference>
<feature type="region of interest" description="Disordered" evidence="1">
    <location>
        <begin position="277"/>
        <end position="297"/>
    </location>
</feature>
<feature type="signal peptide" evidence="2">
    <location>
        <begin position="1"/>
        <end position="22"/>
    </location>
</feature>